<dbReference type="RefSeq" id="WP_098523707.1">
    <property type="nucleotide sequence ID" value="NZ_NUYJ01000136.1"/>
</dbReference>
<name>A0AA44TCL9_BACCE</name>
<proteinExistence type="predicted"/>
<evidence type="ECO:0000256" key="1">
    <source>
        <dbReference type="ARBA" id="ARBA00022679"/>
    </source>
</evidence>
<feature type="domain" description="Beta-ketoacyl synthase-like N-terminal" evidence="2">
    <location>
        <begin position="49"/>
        <end position="177"/>
    </location>
</feature>
<dbReference type="GO" id="GO:0006633">
    <property type="term" value="P:fatty acid biosynthetic process"/>
    <property type="evidence" value="ECO:0007669"/>
    <property type="project" value="TreeGrafter"/>
</dbReference>
<dbReference type="SUPFAM" id="SSF53901">
    <property type="entry name" value="Thiolase-like"/>
    <property type="match status" value="1"/>
</dbReference>
<dbReference type="PANTHER" id="PTHR11712">
    <property type="entry name" value="POLYKETIDE SYNTHASE-RELATED"/>
    <property type="match status" value="1"/>
</dbReference>
<evidence type="ECO:0000313" key="4">
    <source>
        <dbReference type="Proteomes" id="UP000226357"/>
    </source>
</evidence>
<dbReference type="InterPro" id="IPR016039">
    <property type="entry name" value="Thiolase-like"/>
</dbReference>
<reference evidence="3 4" key="1">
    <citation type="submission" date="2017-09" db="EMBL/GenBank/DDBJ databases">
        <title>Large-scale bioinformatics analysis of Bacillus genomes uncovers conserved roles of natural products in bacterial physiology.</title>
        <authorList>
            <consortium name="Agbiome Team Llc"/>
            <person name="Bleich R.M."/>
            <person name="Grubbs K.J."/>
            <person name="Santa Maria K.C."/>
            <person name="Allen S.E."/>
            <person name="Farag S."/>
            <person name="Shank E.A."/>
            <person name="Bowers A."/>
        </authorList>
    </citation>
    <scope>NUCLEOTIDE SEQUENCE [LARGE SCALE GENOMIC DNA]</scope>
    <source>
        <strain evidence="3 4">AFS067272</strain>
    </source>
</reference>
<dbReference type="InterPro" id="IPR000794">
    <property type="entry name" value="Beta-ketoacyl_synthase"/>
</dbReference>
<dbReference type="AlphaFoldDB" id="A0AA44TCL9"/>
<dbReference type="Gene3D" id="3.40.47.10">
    <property type="match status" value="1"/>
</dbReference>
<dbReference type="InterPro" id="IPR014030">
    <property type="entry name" value="Ketoacyl_synth_N"/>
</dbReference>
<keyword evidence="1" id="KW-0808">Transferase</keyword>
<dbReference type="EMBL" id="NVBO01000276">
    <property type="protein sequence ID" value="PFR92619.1"/>
    <property type="molecule type" value="Genomic_DNA"/>
</dbReference>
<protein>
    <recommendedName>
        <fullName evidence="2">Beta-ketoacyl synthase-like N-terminal domain-containing protein</fullName>
    </recommendedName>
</protein>
<dbReference type="Proteomes" id="UP000226357">
    <property type="component" value="Unassembled WGS sequence"/>
</dbReference>
<comment type="caution">
    <text evidence="3">The sequence shown here is derived from an EMBL/GenBank/DDBJ whole genome shotgun (WGS) entry which is preliminary data.</text>
</comment>
<gene>
    <name evidence="3" type="ORF">COK38_22335</name>
</gene>
<dbReference type="GO" id="GO:0004315">
    <property type="term" value="F:3-oxoacyl-[acyl-carrier-protein] synthase activity"/>
    <property type="evidence" value="ECO:0007669"/>
    <property type="project" value="TreeGrafter"/>
</dbReference>
<dbReference type="Pfam" id="PF00109">
    <property type="entry name" value="ketoacyl-synt"/>
    <property type="match status" value="1"/>
</dbReference>
<sequence length="275" mass="30327">MNVNYLTGYAAITPWGNEDATYSFENKTLDTTRLIPKINPKSKGWNGMNRFSRSTQLCTMAIGEALKNAGISVPFAKDSLDSVRTGLIIGTTFSYIESINDLENDSLRYGVNNINPSIFPNTVLNAVGGYASIYFNIKGPNITISNGDISGPKALLYATDLLNKRELDRVVVCQCNVIPPSKYESSCEFEYNFESVISYVIEGGNKIKPTPDVSRLELGYESSGKCHLEPINPTNFLMAILNNDRKLRKYNMLQTKAMCNLGDEGSIILSLTRGG</sequence>
<accession>A0AA44TCL9</accession>
<organism evidence="3 4">
    <name type="scientific">Bacillus cereus</name>
    <dbReference type="NCBI Taxonomy" id="1396"/>
    <lineage>
        <taxon>Bacteria</taxon>
        <taxon>Bacillati</taxon>
        <taxon>Bacillota</taxon>
        <taxon>Bacilli</taxon>
        <taxon>Bacillales</taxon>
        <taxon>Bacillaceae</taxon>
        <taxon>Bacillus</taxon>
        <taxon>Bacillus cereus group</taxon>
    </lineage>
</organism>
<evidence type="ECO:0000313" key="3">
    <source>
        <dbReference type="EMBL" id="PFR92619.1"/>
    </source>
</evidence>
<dbReference type="PANTHER" id="PTHR11712:SF336">
    <property type="entry name" value="3-OXOACYL-[ACYL-CARRIER-PROTEIN] SYNTHASE, MITOCHONDRIAL"/>
    <property type="match status" value="1"/>
</dbReference>
<evidence type="ECO:0000259" key="2">
    <source>
        <dbReference type="Pfam" id="PF00109"/>
    </source>
</evidence>